<dbReference type="PANTHER" id="PTHR13044:SF14">
    <property type="entry name" value="CRYPTOCEPHAL, ISOFORM A"/>
    <property type="match status" value="1"/>
</dbReference>
<evidence type="ECO:0000256" key="5">
    <source>
        <dbReference type="ARBA" id="ARBA00023163"/>
    </source>
</evidence>
<evidence type="ECO:0000256" key="7">
    <source>
        <dbReference type="SAM" id="MobiDB-lite"/>
    </source>
</evidence>
<reference evidence="10" key="1">
    <citation type="submission" date="2025-08" db="UniProtKB">
        <authorList>
            <consortium name="RefSeq"/>
        </authorList>
    </citation>
    <scope>IDENTIFICATION</scope>
    <source>
        <strain evidence="10">11010-0011.00</strain>
        <tissue evidence="10">Whole body</tissue>
    </source>
</reference>
<evidence type="ECO:0000256" key="2">
    <source>
        <dbReference type="ARBA" id="ARBA00007163"/>
    </source>
</evidence>
<feature type="region of interest" description="Disordered" evidence="7">
    <location>
        <begin position="246"/>
        <end position="356"/>
    </location>
</feature>
<dbReference type="SUPFAM" id="SSF57959">
    <property type="entry name" value="Leucine zipper domain"/>
    <property type="match status" value="1"/>
</dbReference>
<organism evidence="9 10">
    <name type="scientific">Drosophila lebanonensis</name>
    <name type="common">Fruit fly</name>
    <name type="synonym">Scaptodrosophila lebanonensis</name>
    <dbReference type="NCBI Taxonomy" id="7225"/>
    <lineage>
        <taxon>Eukaryota</taxon>
        <taxon>Metazoa</taxon>
        <taxon>Ecdysozoa</taxon>
        <taxon>Arthropoda</taxon>
        <taxon>Hexapoda</taxon>
        <taxon>Insecta</taxon>
        <taxon>Pterygota</taxon>
        <taxon>Neoptera</taxon>
        <taxon>Endopterygota</taxon>
        <taxon>Diptera</taxon>
        <taxon>Brachycera</taxon>
        <taxon>Muscomorpha</taxon>
        <taxon>Ephydroidea</taxon>
        <taxon>Drosophilidae</taxon>
        <taxon>Scaptodrosophila</taxon>
    </lineage>
</organism>
<evidence type="ECO:0000313" key="9">
    <source>
        <dbReference type="Proteomes" id="UP000504634"/>
    </source>
</evidence>
<name>A0A6J2TKW7_DROLE</name>
<dbReference type="FunFam" id="1.20.5.170:FF:000021">
    <property type="entry name" value="Cyclic AMP-dependent transcription factor ATF-4"/>
    <property type="match status" value="1"/>
</dbReference>
<dbReference type="InterPro" id="IPR004827">
    <property type="entry name" value="bZIP"/>
</dbReference>
<sequence length="400" mass="44948">MTTSSTSTFQMVMDCLDLPTELYWDGKMEPSSPPSTVASDLFSLNETSVANWLFDDNFANDITHMSEDVALDLKHTTPLGVLSSQHFEVEFLDFNDEECLLDQKLPQYIDYESNNLQTVIDVVGQPILPITKVQAASPIELYPGQYEAAAELAQLTPPQSPPQCSGSYQQPLRGDQIPLIYDRDSTAIPTAIPVVAANNYNFNSWPNNQATNVSPSNEIERESQLVDEIVKIRAQELQLPNWQQEDYNDDCESQLSSDASISFGDSSSITDEDWQPESSGSSPCYSSGHLHQQTSESAPASPVASSSSSSSSITSSTATKKRTRTYGRGVEDRKIRKKEQNKNAATRYRQKKKLEMEHVLSEEQELVQQNTKLMRKLSEGKRELKYLRQLIREFHKDQKQ</sequence>
<keyword evidence="3" id="KW-0805">Transcription regulation</keyword>
<dbReference type="AlphaFoldDB" id="A0A6J2TKW7"/>
<accession>A0A6J2TKW7</accession>
<dbReference type="PROSITE" id="PS00036">
    <property type="entry name" value="BZIP_BASIC"/>
    <property type="match status" value="1"/>
</dbReference>
<protein>
    <submittedName>
        <fullName evidence="10">Uncharacterized protein LOC115626134 isoform X1</fullName>
    </submittedName>
</protein>
<dbReference type="GO" id="GO:0001228">
    <property type="term" value="F:DNA-binding transcription activator activity, RNA polymerase II-specific"/>
    <property type="evidence" value="ECO:0007669"/>
    <property type="project" value="TreeGrafter"/>
</dbReference>
<gene>
    <name evidence="10" type="primary">LOC115626134</name>
</gene>
<evidence type="ECO:0000256" key="1">
    <source>
        <dbReference type="ARBA" id="ARBA00004123"/>
    </source>
</evidence>
<keyword evidence="6" id="KW-0539">Nucleus</keyword>
<dbReference type="PROSITE" id="PS50217">
    <property type="entry name" value="BZIP"/>
    <property type="match status" value="1"/>
</dbReference>
<dbReference type="GO" id="GO:0000977">
    <property type="term" value="F:RNA polymerase II transcription regulatory region sequence-specific DNA binding"/>
    <property type="evidence" value="ECO:0007669"/>
    <property type="project" value="TreeGrafter"/>
</dbReference>
<evidence type="ECO:0000259" key="8">
    <source>
        <dbReference type="PROSITE" id="PS50217"/>
    </source>
</evidence>
<keyword evidence="5" id="KW-0804">Transcription</keyword>
<dbReference type="Proteomes" id="UP000504634">
    <property type="component" value="Unplaced"/>
</dbReference>
<comment type="similarity">
    <text evidence="2">Belongs to the bZIP family.</text>
</comment>
<feature type="compositionally biased region" description="Basic and acidic residues" evidence="7">
    <location>
        <begin position="329"/>
        <end position="341"/>
    </location>
</feature>
<evidence type="ECO:0000256" key="6">
    <source>
        <dbReference type="ARBA" id="ARBA00023242"/>
    </source>
</evidence>
<dbReference type="RefSeq" id="XP_030377251.1">
    <property type="nucleotide sequence ID" value="XM_030521391.1"/>
</dbReference>
<evidence type="ECO:0000256" key="3">
    <source>
        <dbReference type="ARBA" id="ARBA00023015"/>
    </source>
</evidence>
<feature type="compositionally biased region" description="Low complexity" evidence="7">
    <location>
        <begin position="294"/>
        <end position="318"/>
    </location>
</feature>
<feature type="compositionally biased region" description="Low complexity" evidence="7">
    <location>
        <begin position="278"/>
        <end position="287"/>
    </location>
</feature>
<dbReference type="PANTHER" id="PTHR13044">
    <property type="entry name" value="ACTIVATING TRANSCRIPTION FACTOR ATF 4/5"/>
    <property type="match status" value="1"/>
</dbReference>
<dbReference type="Pfam" id="PF00170">
    <property type="entry name" value="bZIP_1"/>
    <property type="match status" value="1"/>
</dbReference>
<proteinExistence type="inferred from homology"/>
<evidence type="ECO:0000313" key="10">
    <source>
        <dbReference type="RefSeq" id="XP_030377251.1"/>
    </source>
</evidence>
<dbReference type="InterPro" id="IPR046347">
    <property type="entry name" value="bZIP_sf"/>
</dbReference>
<dbReference type="SMART" id="SM00338">
    <property type="entry name" value="BRLZ"/>
    <property type="match status" value="1"/>
</dbReference>
<keyword evidence="9" id="KW-1185">Reference proteome</keyword>
<dbReference type="GeneID" id="115626134"/>
<dbReference type="Gene3D" id="1.20.5.170">
    <property type="match status" value="1"/>
</dbReference>
<dbReference type="CDD" id="cd14692">
    <property type="entry name" value="bZIP_ATF4"/>
    <property type="match status" value="1"/>
</dbReference>
<comment type="subcellular location">
    <subcellularLocation>
        <location evidence="1">Nucleus</location>
    </subcellularLocation>
</comment>
<feature type="compositionally biased region" description="Low complexity" evidence="7">
    <location>
        <begin position="256"/>
        <end position="269"/>
    </location>
</feature>
<dbReference type="GO" id="GO:0005634">
    <property type="term" value="C:nucleus"/>
    <property type="evidence" value="ECO:0007669"/>
    <property type="project" value="UniProtKB-SubCell"/>
</dbReference>
<feature type="domain" description="BZIP" evidence="8">
    <location>
        <begin position="331"/>
        <end position="394"/>
    </location>
</feature>
<dbReference type="CTD" id="47767"/>
<evidence type="ECO:0000256" key="4">
    <source>
        <dbReference type="ARBA" id="ARBA00023125"/>
    </source>
</evidence>
<dbReference type="OrthoDB" id="5847285at2759"/>
<keyword evidence="4" id="KW-0238">DNA-binding</keyword>